<evidence type="ECO:0000313" key="14">
    <source>
        <dbReference type="Proteomes" id="UP000255207"/>
    </source>
</evidence>
<feature type="transmembrane region" description="Helical" evidence="9">
    <location>
        <begin position="403"/>
        <end position="431"/>
    </location>
</feature>
<feature type="transmembrane region" description="Helical" evidence="9">
    <location>
        <begin position="538"/>
        <end position="562"/>
    </location>
</feature>
<feature type="transmembrane region" description="Helical" evidence="9">
    <location>
        <begin position="299"/>
        <end position="322"/>
    </location>
</feature>
<proteinExistence type="inferred from homology"/>
<feature type="transmembrane region" description="Helical" evidence="9">
    <location>
        <begin position="660"/>
        <end position="688"/>
    </location>
</feature>
<comment type="caution">
    <text evidence="13">The sequence shown here is derived from an EMBL/GenBank/DDBJ whole genome shotgun (WGS) entry which is preliminary data.</text>
</comment>
<feature type="transmembrane region" description="Helical" evidence="9">
    <location>
        <begin position="461"/>
        <end position="484"/>
    </location>
</feature>
<feature type="domain" description="Mechanosensitive ion channel MscS C-terminal" evidence="12">
    <location>
        <begin position="750"/>
        <end position="828"/>
    </location>
</feature>
<feature type="region of interest" description="Disordered" evidence="8">
    <location>
        <begin position="29"/>
        <end position="50"/>
    </location>
</feature>
<feature type="transmembrane region" description="Helical" evidence="9">
    <location>
        <begin position="490"/>
        <end position="510"/>
    </location>
</feature>
<feature type="domain" description="DUF3772" evidence="11">
    <location>
        <begin position="184"/>
        <end position="239"/>
    </location>
</feature>
<organism evidence="13 14">
    <name type="scientific">Bosea caraganae</name>
    <dbReference type="NCBI Taxonomy" id="2763117"/>
    <lineage>
        <taxon>Bacteria</taxon>
        <taxon>Pseudomonadati</taxon>
        <taxon>Pseudomonadota</taxon>
        <taxon>Alphaproteobacteria</taxon>
        <taxon>Hyphomicrobiales</taxon>
        <taxon>Boseaceae</taxon>
        <taxon>Bosea</taxon>
    </lineage>
</organism>
<evidence type="ECO:0000259" key="11">
    <source>
        <dbReference type="Pfam" id="PF12607"/>
    </source>
</evidence>
<feature type="transmembrane region" description="Helical" evidence="9">
    <location>
        <begin position="582"/>
        <end position="605"/>
    </location>
</feature>
<dbReference type="SUPFAM" id="SSF82689">
    <property type="entry name" value="Mechanosensitive channel protein MscS (YggB), C-terminal domain"/>
    <property type="match status" value="1"/>
</dbReference>
<dbReference type="OrthoDB" id="9799209at2"/>
<keyword evidence="3" id="KW-1003">Cell membrane</keyword>
<keyword evidence="14" id="KW-1185">Reference proteome</keyword>
<dbReference type="InterPro" id="IPR011066">
    <property type="entry name" value="MscS_channel_C_sf"/>
</dbReference>
<dbReference type="Gene3D" id="2.30.30.60">
    <property type="match status" value="1"/>
</dbReference>
<dbReference type="Gene3D" id="1.10.287.1260">
    <property type="match status" value="1"/>
</dbReference>
<evidence type="ECO:0000256" key="1">
    <source>
        <dbReference type="ARBA" id="ARBA00004651"/>
    </source>
</evidence>
<dbReference type="InterPro" id="IPR011014">
    <property type="entry name" value="MscS_channel_TM-2"/>
</dbReference>
<evidence type="ECO:0000256" key="9">
    <source>
        <dbReference type="SAM" id="Phobius"/>
    </source>
</evidence>
<dbReference type="PROSITE" id="PS01246">
    <property type="entry name" value="UPF0003"/>
    <property type="match status" value="1"/>
</dbReference>
<dbReference type="Proteomes" id="UP000255207">
    <property type="component" value="Unassembled WGS sequence"/>
</dbReference>
<evidence type="ECO:0000256" key="7">
    <source>
        <dbReference type="SAM" id="Coils"/>
    </source>
</evidence>
<feature type="transmembrane region" description="Helical" evidence="9">
    <location>
        <begin position="260"/>
        <end position="278"/>
    </location>
</feature>
<sequence>MLSRKKVPHLPATTHPPFCSCHPGAREARFGSAPNHPQRNGTGMAAQKPLSPAPDLWRGLLAALALLAVLLVSGHGWAQAQTADTMPPRARLENARGELAQIEGTLANVEATDADLQRQRGRLQPLLVQLRRIVDEQTPRAEQAKLRLEQLGVKPDAKAPPESADVAAERDLREKAFADADDILKIARAALLQTTQIETEISDRRREIFAKALFAPGSSILSPELWRNALTSLPDDLRASGLILGDWLGVVGGTLLDERGLLLGLAFLGAILLYAARARYLPRFTARLDASTDTSSLHCLRVAIAHLVAGAAPPALASWLIYRALSTAGLLPPRVQPVIWALVVGLALFAFVQALVDAVFAPSTPQRRLTSVMDSTARIVVWMGGSLAAVLAVGKVFEAWLQAIAAGLPISIIVRGAVAIVFAIILIVALYQLRDDEEVEEEANLGPYVPVDGASLGPVRILGWIVGLTIAAAALAGYGVFASFLTEQVIWLGILACLFMLAFQLADLGVTEILTGKGRLALTLKAGIGIHSATLQKIAVILTGLLKLVLIVITLMLVLAPWGLESSDVLSSLRAAFFGFQVGGVTISLSSIVVAGLVFALSLAATRAFQSWLDGKFLPTTHMDTGLRNSITTAVGYLGYAAAVTLAVSSLGFSLERLTIVAGALSVGIGFGLQSVVSNFVSGLILLWERPIRVGDQVVVGDAEGIVKRINVRSTEIATFDRSTVVVPNSNLITGVVRNRVRTDRTGRVLISITVSRTLDPTDVRTMLTDAAAAHGDVMQKPPPTILFKKIGTSTMDFDLICVVADVDIVGRVTSDLNYVIHKRLTEMEEAPPAPELMVRGLEGVEQSLGDIAAAVSREAGSPRRAKTAAAARKSAARPAQDEAADEAAPEPPPAPAAEPARDDSKE</sequence>
<feature type="region of interest" description="Disordered" evidence="8">
    <location>
        <begin position="854"/>
        <end position="907"/>
    </location>
</feature>
<evidence type="ECO:0000256" key="2">
    <source>
        <dbReference type="ARBA" id="ARBA00008017"/>
    </source>
</evidence>
<feature type="transmembrane region" description="Helical" evidence="9">
    <location>
        <begin position="379"/>
        <end position="397"/>
    </location>
</feature>
<dbReference type="PANTHER" id="PTHR30347:SF9">
    <property type="entry name" value="MINICONDUCTANCE MECHANOSENSITIVE CHANNEL MSCM"/>
    <property type="match status" value="1"/>
</dbReference>
<dbReference type="InterPro" id="IPR006686">
    <property type="entry name" value="MscS_channel_CS"/>
</dbReference>
<evidence type="ECO:0000259" key="10">
    <source>
        <dbReference type="Pfam" id="PF00924"/>
    </source>
</evidence>
<dbReference type="AlphaFoldDB" id="A0A370L2Q7"/>
<evidence type="ECO:0000256" key="6">
    <source>
        <dbReference type="ARBA" id="ARBA00023136"/>
    </source>
</evidence>
<protein>
    <submittedName>
        <fullName evidence="13">Mechanosensitive ion channel family protein</fullName>
    </submittedName>
</protein>
<keyword evidence="6 9" id="KW-0472">Membrane</keyword>
<dbReference type="InterPro" id="IPR052702">
    <property type="entry name" value="MscS-like_channel"/>
</dbReference>
<name>A0A370L2Q7_9HYPH</name>
<feature type="compositionally biased region" description="Low complexity" evidence="8">
    <location>
        <begin position="868"/>
        <end position="879"/>
    </location>
</feature>
<dbReference type="InterPro" id="IPR023408">
    <property type="entry name" value="MscS_beta-dom_sf"/>
</dbReference>
<dbReference type="GO" id="GO:0008381">
    <property type="term" value="F:mechanosensitive monoatomic ion channel activity"/>
    <property type="evidence" value="ECO:0007669"/>
    <property type="project" value="UniProtKB-ARBA"/>
</dbReference>
<reference evidence="14" key="1">
    <citation type="submission" date="2018-07" db="EMBL/GenBank/DDBJ databases">
        <authorList>
            <person name="Safronova V.I."/>
            <person name="Chirak E.R."/>
            <person name="Sazanova A.L."/>
        </authorList>
    </citation>
    <scope>NUCLEOTIDE SEQUENCE [LARGE SCALE GENOMIC DNA]</scope>
    <source>
        <strain evidence="14">RCAM04685</strain>
    </source>
</reference>
<evidence type="ECO:0000259" key="12">
    <source>
        <dbReference type="Pfam" id="PF21082"/>
    </source>
</evidence>
<comment type="subcellular location">
    <subcellularLocation>
        <location evidence="1">Cell membrane</location>
        <topology evidence="1">Multi-pass membrane protein</topology>
    </subcellularLocation>
</comment>
<dbReference type="InterPro" id="IPR006685">
    <property type="entry name" value="MscS_channel_2nd"/>
</dbReference>
<evidence type="ECO:0000256" key="3">
    <source>
        <dbReference type="ARBA" id="ARBA00022475"/>
    </source>
</evidence>
<dbReference type="GO" id="GO:0005886">
    <property type="term" value="C:plasma membrane"/>
    <property type="evidence" value="ECO:0007669"/>
    <property type="project" value="UniProtKB-SubCell"/>
</dbReference>
<dbReference type="Pfam" id="PF21082">
    <property type="entry name" value="MS_channel_3rd"/>
    <property type="match status" value="1"/>
</dbReference>
<dbReference type="InterPro" id="IPR010920">
    <property type="entry name" value="LSM_dom_sf"/>
</dbReference>
<keyword evidence="4 9" id="KW-0812">Transmembrane</keyword>
<feature type="transmembrane region" description="Helical" evidence="9">
    <location>
        <begin position="338"/>
        <end position="359"/>
    </location>
</feature>
<feature type="transmembrane region" description="Helical" evidence="9">
    <location>
        <begin position="626"/>
        <end position="648"/>
    </location>
</feature>
<dbReference type="InterPro" id="IPR049278">
    <property type="entry name" value="MS_channel_C"/>
</dbReference>
<dbReference type="EMBL" id="QQTP01000010">
    <property type="protein sequence ID" value="RDJ22525.1"/>
    <property type="molecule type" value="Genomic_DNA"/>
</dbReference>
<dbReference type="InterPro" id="IPR022249">
    <property type="entry name" value="DUF3772"/>
</dbReference>
<accession>A0A370L2Q7</accession>
<feature type="coiled-coil region" evidence="7">
    <location>
        <begin position="92"/>
        <end position="119"/>
    </location>
</feature>
<dbReference type="SUPFAM" id="SSF82861">
    <property type="entry name" value="Mechanosensitive channel protein MscS (YggB), transmembrane region"/>
    <property type="match status" value="1"/>
</dbReference>
<evidence type="ECO:0000256" key="8">
    <source>
        <dbReference type="SAM" id="MobiDB-lite"/>
    </source>
</evidence>
<evidence type="ECO:0000256" key="4">
    <source>
        <dbReference type="ARBA" id="ARBA00022692"/>
    </source>
</evidence>
<keyword evidence="7" id="KW-0175">Coiled coil</keyword>
<gene>
    <name evidence="13" type="ORF">DWE98_18985</name>
</gene>
<evidence type="ECO:0000313" key="13">
    <source>
        <dbReference type="EMBL" id="RDJ22525.1"/>
    </source>
</evidence>
<dbReference type="Gene3D" id="3.30.70.100">
    <property type="match status" value="1"/>
</dbReference>
<dbReference type="SUPFAM" id="SSF50182">
    <property type="entry name" value="Sm-like ribonucleoproteins"/>
    <property type="match status" value="1"/>
</dbReference>
<comment type="similarity">
    <text evidence="2">Belongs to the MscS (TC 1.A.23) family.</text>
</comment>
<feature type="domain" description="Mechanosensitive ion channel MscS" evidence="10">
    <location>
        <begin position="676"/>
        <end position="740"/>
    </location>
</feature>
<dbReference type="PANTHER" id="PTHR30347">
    <property type="entry name" value="POTASSIUM CHANNEL RELATED"/>
    <property type="match status" value="1"/>
</dbReference>
<evidence type="ECO:0000256" key="5">
    <source>
        <dbReference type="ARBA" id="ARBA00022989"/>
    </source>
</evidence>
<keyword evidence="5 9" id="KW-1133">Transmembrane helix</keyword>
<dbReference type="Pfam" id="PF00924">
    <property type="entry name" value="MS_channel_2nd"/>
    <property type="match status" value="1"/>
</dbReference>
<dbReference type="Pfam" id="PF12607">
    <property type="entry name" value="DUF3772"/>
    <property type="match status" value="1"/>
</dbReference>